<feature type="compositionally biased region" description="Basic and acidic residues" evidence="3">
    <location>
        <begin position="720"/>
        <end position="732"/>
    </location>
</feature>
<keyword evidence="5" id="KW-0732">Signal</keyword>
<organism evidence="6 7">
    <name type="scientific">Phialophora macrospora</name>
    <dbReference type="NCBI Taxonomy" id="1851006"/>
    <lineage>
        <taxon>Eukaryota</taxon>
        <taxon>Fungi</taxon>
        <taxon>Dikarya</taxon>
        <taxon>Ascomycota</taxon>
        <taxon>Pezizomycotina</taxon>
        <taxon>Eurotiomycetes</taxon>
        <taxon>Chaetothyriomycetidae</taxon>
        <taxon>Chaetothyriales</taxon>
        <taxon>Herpotrichiellaceae</taxon>
        <taxon>Phialophora</taxon>
    </lineage>
</organism>
<feature type="chain" id="PRO_5002240036" description="Kelch repeat protein" evidence="5">
    <location>
        <begin position="20"/>
        <end position="779"/>
    </location>
</feature>
<gene>
    <name evidence="6" type="ORF">PV04_07111</name>
</gene>
<sequence length="779" mass="84086">MSSILRGAWLLPLVSLVVANFTSHEIASWNRPRAALIRDNVYLEGGWIQTGNWTNGEWDTKTLETVNPTDGQLFKLSMNQTFDINDNPAFFETIPEFAVQNFYMDGYMFADYNEFYAWGGMVLTSLDTNERTVNLPLYDAPEASNLNLGVPNLNYDPQDGTFITVTNGAGANAPSEESAFYFGGLYSENGTKYSYFSPPTDQSTWLITVQMTDLGHANWIKAPLGENITWRAEGGLVWVPTSTQGILIAIGGVVKPADINFEVPQDNATQSLTFLTEFPVYDVGSSQWSLQPLNPSSQVPPAPLAQFCTTVASSADGSHHEIFVYGGWDSNGGNANADVWILSVPSFTWIKAEPSGRKGAARTNHVCVQPYPDQMIAIGGTGSSETPPTFNNTVDVFNLNTFNWTGTYDPTVHDDYKPNQVVLDVVSATPTASNMPSAVAGWFQNKYDMTKIRSFGPFQLQSTAAPTNTSSPVPTPESHHSNRDWVIPVAVVVPVVVVGALIGVLVFLCCRKARKARDRAKEDGGQSEVGTSRKSWIVPWIYSTSSHAPHKDIGTDSSVTEVDHGPHSPPPMVQTAPHELDGGGGYFRGSDAGGHQERWSQSTQIRSPRYDYAGPVEGMNTEVHEVEGSARASGPDDINYNIRNMAMYPPSVVSAGGMGQSQGIPSSSVSQSGDSITPASPQSHSVIASSGFAPIHEGEIADGGVHSSTFGRAISPIDLRQGRPIHERKESDVSDIGTSPFPSPNPEAHDSQSPLPSRPRDSKDVSGDDTGAGEEPKTS</sequence>
<evidence type="ECO:0000313" key="6">
    <source>
        <dbReference type="EMBL" id="KIW67896.1"/>
    </source>
</evidence>
<feature type="region of interest" description="Disordered" evidence="3">
    <location>
        <begin position="653"/>
        <end position="685"/>
    </location>
</feature>
<keyword evidence="4" id="KW-1133">Transmembrane helix</keyword>
<dbReference type="SUPFAM" id="SSF50965">
    <property type="entry name" value="Galactose oxidase, central domain"/>
    <property type="match status" value="1"/>
</dbReference>
<keyword evidence="1" id="KW-0880">Kelch repeat</keyword>
<dbReference type="HOGENOM" id="CLU_360207_0_0_1"/>
<keyword evidence="4" id="KW-0812">Transmembrane</keyword>
<dbReference type="PANTHER" id="PTHR46228">
    <property type="entry name" value="KELCH DOMAIN-CONTAINING PROTEIN"/>
    <property type="match status" value="1"/>
</dbReference>
<protein>
    <recommendedName>
        <fullName evidence="8">Kelch repeat protein</fullName>
    </recommendedName>
</protein>
<dbReference type="STRING" id="5601.A0A0D2CRY2"/>
<evidence type="ECO:0000313" key="7">
    <source>
        <dbReference type="Proteomes" id="UP000054266"/>
    </source>
</evidence>
<proteinExistence type="predicted"/>
<reference evidence="6 7" key="1">
    <citation type="submission" date="2015-01" db="EMBL/GenBank/DDBJ databases">
        <title>The Genome Sequence of Capronia semiimmersa CBS27337.</title>
        <authorList>
            <consortium name="The Broad Institute Genomics Platform"/>
            <person name="Cuomo C."/>
            <person name="de Hoog S."/>
            <person name="Gorbushina A."/>
            <person name="Stielow B."/>
            <person name="Teixiera M."/>
            <person name="Abouelleil A."/>
            <person name="Chapman S.B."/>
            <person name="Priest M."/>
            <person name="Young S.K."/>
            <person name="Wortman J."/>
            <person name="Nusbaum C."/>
            <person name="Birren B."/>
        </authorList>
    </citation>
    <scope>NUCLEOTIDE SEQUENCE [LARGE SCALE GENOMIC DNA]</scope>
    <source>
        <strain evidence="6 7">CBS 27337</strain>
    </source>
</reference>
<dbReference type="AlphaFoldDB" id="A0A0D2CRY2"/>
<keyword evidence="2" id="KW-0677">Repeat</keyword>
<dbReference type="PANTHER" id="PTHR46228:SF2">
    <property type="entry name" value="KELCH REPEAT PROTEIN (AFU_ORTHOLOGUE AFUA_4G14350)"/>
    <property type="match status" value="1"/>
</dbReference>
<keyword evidence="7" id="KW-1185">Reference proteome</keyword>
<keyword evidence="4" id="KW-0472">Membrane</keyword>
<evidence type="ECO:0000256" key="5">
    <source>
        <dbReference type="SAM" id="SignalP"/>
    </source>
</evidence>
<dbReference type="InterPro" id="IPR015915">
    <property type="entry name" value="Kelch-typ_b-propeller"/>
</dbReference>
<evidence type="ECO:0000256" key="4">
    <source>
        <dbReference type="SAM" id="Phobius"/>
    </source>
</evidence>
<dbReference type="InterPro" id="IPR011043">
    <property type="entry name" value="Gal_Oxase/kelch_b-propeller"/>
</dbReference>
<dbReference type="Proteomes" id="UP000054266">
    <property type="component" value="Unassembled WGS sequence"/>
</dbReference>
<feature type="compositionally biased region" description="Polar residues" evidence="3">
    <location>
        <begin position="461"/>
        <end position="472"/>
    </location>
</feature>
<feature type="compositionally biased region" description="Low complexity" evidence="3">
    <location>
        <begin position="661"/>
        <end position="675"/>
    </location>
</feature>
<name>A0A0D2CRY2_9EURO</name>
<evidence type="ECO:0000256" key="2">
    <source>
        <dbReference type="ARBA" id="ARBA00022737"/>
    </source>
</evidence>
<evidence type="ECO:0000256" key="1">
    <source>
        <dbReference type="ARBA" id="ARBA00022441"/>
    </source>
</evidence>
<dbReference type="EMBL" id="KN846959">
    <property type="protein sequence ID" value="KIW67896.1"/>
    <property type="molecule type" value="Genomic_DNA"/>
</dbReference>
<feature type="transmembrane region" description="Helical" evidence="4">
    <location>
        <begin position="485"/>
        <end position="509"/>
    </location>
</feature>
<feature type="region of interest" description="Disordered" evidence="3">
    <location>
        <begin position="461"/>
        <end position="481"/>
    </location>
</feature>
<evidence type="ECO:0008006" key="8">
    <source>
        <dbReference type="Google" id="ProtNLM"/>
    </source>
</evidence>
<dbReference type="Gene3D" id="2.120.10.80">
    <property type="entry name" value="Kelch-type beta propeller"/>
    <property type="match status" value="1"/>
</dbReference>
<feature type="region of interest" description="Disordered" evidence="3">
    <location>
        <begin position="715"/>
        <end position="779"/>
    </location>
</feature>
<feature type="signal peptide" evidence="5">
    <location>
        <begin position="1"/>
        <end position="19"/>
    </location>
</feature>
<accession>A0A0D2CRY2</accession>
<evidence type="ECO:0000256" key="3">
    <source>
        <dbReference type="SAM" id="MobiDB-lite"/>
    </source>
</evidence>